<gene>
    <name evidence="1" type="ORF">LARSCL_LOCUS2695</name>
</gene>
<keyword evidence="2" id="KW-1185">Reference proteome</keyword>
<comment type="caution">
    <text evidence="1">The sequence shown here is derived from an EMBL/GenBank/DDBJ whole genome shotgun (WGS) entry which is preliminary data.</text>
</comment>
<protein>
    <submittedName>
        <fullName evidence="1">Uncharacterized protein</fullName>
    </submittedName>
</protein>
<evidence type="ECO:0000313" key="2">
    <source>
        <dbReference type="Proteomes" id="UP001497382"/>
    </source>
</evidence>
<sequence>MYCFYQSHSSMKEPHLISEDPILEFLFHCKVTEVSETLIATGLEGEPGYVDESGIL</sequence>
<name>A0AAV1Z375_9ARAC</name>
<dbReference type="Proteomes" id="UP001497382">
    <property type="component" value="Unassembled WGS sequence"/>
</dbReference>
<dbReference type="EMBL" id="CAXIEN010000019">
    <property type="protein sequence ID" value="CAL1265718.1"/>
    <property type="molecule type" value="Genomic_DNA"/>
</dbReference>
<accession>A0AAV1Z375</accession>
<proteinExistence type="predicted"/>
<dbReference type="AlphaFoldDB" id="A0AAV1Z375"/>
<organism evidence="1 2">
    <name type="scientific">Larinioides sclopetarius</name>
    <dbReference type="NCBI Taxonomy" id="280406"/>
    <lineage>
        <taxon>Eukaryota</taxon>
        <taxon>Metazoa</taxon>
        <taxon>Ecdysozoa</taxon>
        <taxon>Arthropoda</taxon>
        <taxon>Chelicerata</taxon>
        <taxon>Arachnida</taxon>
        <taxon>Araneae</taxon>
        <taxon>Araneomorphae</taxon>
        <taxon>Entelegynae</taxon>
        <taxon>Araneoidea</taxon>
        <taxon>Araneidae</taxon>
        <taxon>Larinioides</taxon>
    </lineage>
</organism>
<reference evidence="1 2" key="1">
    <citation type="submission" date="2024-04" db="EMBL/GenBank/DDBJ databases">
        <authorList>
            <person name="Rising A."/>
            <person name="Reimegard J."/>
            <person name="Sonavane S."/>
            <person name="Akerstrom W."/>
            <person name="Nylinder S."/>
            <person name="Hedman E."/>
            <person name="Kallberg Y."/>
        </authorList>
    </citation>
    <scope>NUCLEOTIDE SEQUENCE [LARGE SCALE GENOMIC DNA]</scope>
</reference>
<evidence type="ECO:0000313" key="1">
    <source>
        <dbReference type="EMBL" id="CAL1265718.1"/>
    </source>
</evidence>